<dbReference type="SUPFAM" id="SSF46626">
    <property type="entry name" value="Cytochrome c"/>
    <property type="match status" value="1"/>
</dbReference>
<dbReference type="PANTHER" id="PTHR43044:SF2">
    <property type="entry name" value="POLYSULPHIDE REDUCTASE NRFD"/>
    <property type="match status" value="1"/>
</dbReference>
<reference evidence="13 14" key="1">
    <citation type="submission" date="2017-11" db="EMBL/GenBank/DDBJ databases">
        <title>Animal gut microbial communities from fecal samples from Wisconsin, USA.</title>
        <authorList>
            <person name="Neumann A."/>
        </authorList>
    </citation>
    <scope>NUCLEOTIDE SEQUENCE [LARGE SCALE GENOMIC DNA]</scope>
    <source>
        <strain evidence="13 14">UWS3</strain>
    </source>
</reference>
<dbReference type="GO" id="GO:0046872">
    <property type="term" value="F:metal ion binding"/>
    <property type="evidence" value="ECO:0007669"/>
    <property type="project" value="UniProtKB-KW"/>
</dbReference>
<feature type="transmembrane region" description="Helical" evidence="11">
    <location>
        <begin position="307"/>
        <end position="326"/>
    </location>
</feature>
<evidence type="ECO:0000256" key="1">
    <source>
        <dbReference type="ARBA" id="ARBA00004651"/>
    </source>
</evidence>
<accession>A0A2M9AAP7</accession>
<evidence type="ECO:0000256" key="10">
    <source>
        <dbReference type="PROSITE-ProRule" id="PRU00433"/>
    </source>
</evidence>
<keyword evidence="7 11" id="KW-1133">Transmembrane helix</keyword>
<comment type="caution">
    <text evidence="13">The sequence shown here is derived from an EMBL/GenBank/DDBJ whole genome shotgun (WGS) entry which is preliminary data.</text>
</comment>
<evidence type="ECO:0000256" key="3">
    <source>
        <dbReference type="ARBA" id="ARBA00022475"/>
    </source>
</evidence>
<keyword evidence="14" id="KW-1185">Reference proteome</keyword>
<sequence length="550" mass="61297">MNRNFLIFGLVLLLPSLFAVDSALSLGPASWALSQKSFWGTPIADFVFWIGLAHAGTFFSAILLVFGVRWQHRVAFLAELSTIASLGVAAFFPLIHLGIPEAFYNMIPVGNASSVYVNVESPLIWDFVAIFVYGAVSVLYLLLHLFSVKNACLEKYRRPFAWILFPLVLWVHTIVSLDFAVTFVPGWQGAYFPLYFIFGALFSGVALVQVLVVLAHHRVRAVEDLLIAFSWALLAFWMWEANVKEIWHPELLAFGFLVPQLLWISKVREISAVRALVAISVIVSLWWERIILVQSENLDWTWVDLGLISFGIGAFCVAFSLLRIGLKKLFPQAFDEDVMEALRARVCSVERKKFWISVGVGAFAAVAFAIYFVNHAPAFPCERMIPVLFPIGALCAGVSLSLFAMAELWKPRVAVLFTVLLGIFALAFGGLLYRGTDVSYTESFATVESVNPALGTSKQAARELWNARCAACHGKDGNLNRKFVHEFYPLPQTLSLERIDSLGLDSLSQVVLNGRNYMRPFRGRVTDAEAFALVCYMRSLALQKKEGSAP</sequence>
<feature type="transmembrane region" description="Helical" evidence="11">
    <location>
        <begin position="413"/>
        <end position="433"/>
    </location>
</feature>
<keyword evidence="4 10" id="KW-0349">Heme</keyword>
<evidence type="ECO:0000313" key="14">
    <source>
        <dbReference type="Proteomes" id="UP000231134"/>
    </source>
</evidence>
<evidence type="ECO:0000256" key="6">
    <source>
        <dbReference type="ARBA" id="ARBA00022723"/>
    </source>
</evidence>
<dbReference type="EMBL" id="PGEX01000001">
    <property type="protein sequence ID" value="PJJ42687.1"/>
    <property type="molecule type" value="Genomic_DNA"/>
</dbReference>
<feature type="transmembrane region" description="Helical" evidence="11">
    <location>
        <begin position="271"/>
        <end position="287"/>
    </location>
</feature>
<dbReference type="AlphaFoldDB" id="A0A2M9AAP7"/>
<comment type="similarity">
    <text evidence="2">Belongs to the NrfD family.</text>
</comment>
<evidence type="ECO:0000256" key="5">
    <source>
        <dbReference type="ARBA" id="ARBA00022692"/>
    </source>
</evidence>
<keyword evidence="6 10" id="KW-0479">Metal-binding</keyword>
<feature type="domain" description="Cytochrome c" evidence="12">
    <location>
        <begin position="456"/>
        <end position="541"/>
    </location>
</feature>
<dbReference type="InterPro" id="IPR009056">
    <property type="entry name" value="Cyt_c-like_dom"/>
</dbReference>
<feature type="transmembrane region" description="Helical" evidence="11">
    <location>
        <begin position="385"/>
        <end position="406"/>
    </location>
</feature>
<keyword evidence="3" id="KW-1003">Cell membrane</keyword>
<dbReference type="Proteomes" id="UP000231134">
    <property type="component" value="Unassembled WGS sequence"/>
</dbReference>
<feature type="transmembrane region" description="Helical" evidence="11">
    <location>
        <begin position="354"/>
        <end position="373"/>
    </location>
</feature>
<dbReference type="GO" id="GO:0020037">
    <property type="term" value="F:heme binding"/>
    <property type="evidence" value="ECO:0007669"/>
    <property type="project" value="InterPro"/>
</dbReference>
<protein>
    <submittedName>
        <fullName evidence="13">Ni/Fe-hydrogenase subunit HybB-like protein</fullName>
    </submittedName>
</protein>
<keyword evidence="5 11" id="KW-0812">Transmembrane</keyword>
<evidence type="ECO:0000256" key="4">
    <source>
        <dbReference type="ARBA" id="ARBA00022617"/>
    </source>
</evidence>
<keyword evidence="9 11" id="KW-0472">Membrane</keyword>
<feature type="transmembrane region" description="Helical" evidence="11">
    <location>
        <begin position="221"/>
        <end position="240"/>
    </location>
</feature>
<dbReference type="RefSeq" id="WP_100426533.1">
    <property type="nucleotide sequence ID" value="NZ_PGEX01000001.1"/>
</dbReference>
<dbReference type="GO" id="GO:0009055">
    <property type="term" value="F:electron transfer activity"/>
    <property type="evidence" value="ECO:0007669"/>
    <property type="project" value="InterPro"/>
</dbReference>
<feature type="transmembrane region" description="Helical" evidence="11">
    <location>
        <begin position="74"/>
        <end position="99"/>
    </location>
</feature>
<evidence type="ECO:0000259" key="12">
    <source>
        <dbReference type="PROSITE" id="PS51007"/>
    </source>
</evidence>
<name>A0A2M9AAP7_9BACT</name>
<dbReference type="Pfam" id="PF03916">
    <property type="entry name" value="NrfD"/>
    <property type="match status" value="1"/>
</dbReference>
<evidence type="ECO:0000313" key="13">
    <source>
        <dbReference type="EMBL" id="PJJ42687.1"/>
    </source>
</evidence>
<dbReference type="Gene3D" id="1.20.1630.10">
    <property type="entry name" value="Formate dehydrogenase/DMSO reductase domain"/>
    <property type="match status" value="1"/>
</dbReference>
<feature type="transmembrane region" description="Helical" evidence="11">
    <location>
        <begin position="246"/>
        <end position="264"/>
    </location>
</feature>
<organism evidence="13 14">
    <name type="scientific">Hallerella succinigenes</name>
    <dbReference type="NCBI Taxonomy" id="1896222"/>
    <lineage>
        <taxon>Bacteria</taxon>
        <taxon>Pseudomonadati</taxon>
        <taxon>Fibrobacterota</taxon>
        <taxon>Fibrobacteria</taxon>
        <taxon>Fibrobacterales</taxon>
        <taxon>Fibrobacteraceae</taxon>
        <taxon>Hallerella</taxon>
    </lineage>
</organism>
<evidence type="ECO:0000256" key="7">
    <source>
        <dbReference type="ARBA" id="ARBA00022989"/>
    </source>
</evidence>
<gene>
    <name evidence="13" type="ORF">BGX16_2729</name>
</gene>
<dbReference type="InterPro" id="IPR005614">
    <property type="entry name" value="NrfD-like"/>
</dbReference>
<dbReference type="PANTHER" id="PTHR43044">
    <property type="match status" value="1"/>
</dbReference>
<dbReference type="GO" id="GO:0005886">
    <property type="term" value="C:plasma membrane"/>
    <property type="evidence" value="ECO:0007669"/>
    <property type="project" value="UniProtKB-SubCell"/>
</dbReference>
<proteinExistence type="inferred from homology"/>
<evidence type="ECO:0000256" key="9">
    <source>
        <dbReference type="ARBA" id="ARBA00023136"/>
    </source>
</evidence>
<feature type="transmembrane region" description="Helical" evidence="11">
    <location>
        <begin position="160"/>
        <end position="184"/>
    </location>
</feature>
<evidence type="ECO:0000256" key="8">
    <source>
        <dbReference type="ARBA" id="ARBA00023004"/>
    </source>
</evidence>
<comment type="subcellular location">
    <subcellularLocation>
        <location evidence="1">Cell membrane</location>
        <topology evidence="1">Multi-pass membrane protein</topology>
    </subcellularLocation>
</comment>
<dbReference type="PROSITE" id="PS51007">
    <property type="entry name" value="CYTC"/>
    <property type="match status" value="1"/>
</dbReference>
<evidence type="ECO:0000256" key="11">
    <source>
        <dbReference type="SAM" id="Phobius"/>
    </source>
</evidence>
<evidence type="ECO:0000256" key="2">
    <source>
        <dbReference type="ARBA" id="ARBA00008929"/>
    </source>
</evidence>
<dbReference type="Pfam" id="PF13442">
    <property type="entry name" value="Cytochrome_CBB3"/>
    <property type="match status" value="1"/>
</dbReference>
<dbReference type="InterPro" id="IPR036909">
    <property type="entry name" value="Cyt_c-like_dom_sf"/>
</dbReference>
<keyword evidence="8 10" id="KW-0408">Iron</keyword>
<feature type="transmembrane region" description="Helical" evidence="11">
    <location>
        <begin position="190"/>
        <end position="214"/>
    </location>
</feature>
<feature type="transmembrane region" description="Helical" evidence="11">
    <location>
        <begin position="43"/>
        <end position="67"/>
    </location>
</feature>
<dbReference type="OrthoDB" id="9806499at2"/>
<dbReference type="Gene3D" id="1.10.760.10">
    <property type="entry name" value="Cytochrome c-like domain"/>
    <property type="match status" value="1"/>
</dbReference>
<feature type="transmembrane region" description="Helical" evidence="11">
    <location>
        <begin position="123"/>
        <end position="148"/>
    </location>
</feature>